<gene>
    <name evidence="9" type="ORF">IRI77_25645</name>
</gene>
<dbReference type="GO" id="GO:0015344">
    <property type="term" value="F:siderophore uptake transmembrane transporter activity"/>
    <property type="evidence" value="ECO:0007669"/>
    <property type="project" value="TreeGrafter"/>
</dbReference>
<evidence type="ECO:0000256" key="7">
    <source>
        <dbReference type="SAM" id="SignalP"/>
    </source>
</evidence>
<accession>A0A7S7NMB7</accession>
<dbReference type="Gene3D" id="2.60.40.1120">
    <property type="entry name" value="Carboxypeptidase-like, regulatory domain"/>
    <property type="match status" value="1"/>
</dbReference>
<keyword evidence="9" id="KW-0675">Receptor</keyword>
<keyword evidence="7" id="KW-0732">Signal</keyword>
<dbReference type="RefSeq" id="WP_194447844.1">
    <property type="nucleotide sequence ID" value="NZ_CP063849.1"/>
</dbReference>
<dbReference type="InterPro" id="IPR057601">
    <property type="entry name" value="Oar-like_b-barrel"/>
</dbReference>
<evidence type="ECO:0000256" key="2">
    <source>
        <dbReference type="ARBA" id="ARBA00022448"/>
    </source>
</evidence>
<organism evidence="9 10">
    <name type="scientific">Paludibaculum fermentans</name>
    <dbReference type="NCBI Taxonomy" id="1473598"/>
    <lineage>
        <taxon>Bacteria</taxon>
        <taxon>Pseudomonadati</taxon>
        <taxon>Acidobacteriota</taxon>
        <taxon>Terriglobia</taxon>
        <taxon>Bryobacterales</taxon>
        <taxon>Bryobacteraceae</taxon>
        <taxon>Paludibaculum</taxon>
    </lineage>
</organism>
<dbReference type="AlphaFoldDB" id="A0A7S7NMB7"/>
<dbReference type="Pfam" id="PF13620">
    <property type="entry name" value="CarboxypepD_reg"/>
    <property type="match status" value="1"/>
</dbReference>
<comment type="subcellular location">
    <subcellularLocation>
        <location evidence="1">Cell outer membrane</location>
        <topology evidence="1">Multi-pass membrane protein</topology>
    </subcellularLocation>
</comment>
<dbReference type="SUPFAM" id="SSF56935">
    <property type="entry name" value="Porins"/>
    <property type="match status" value="1"/>
</dbReference>
<evidence type="ECO:0000259" key="8">
    <source>
        <dbReference type="Pfam" id="PF25183"/>
    </source>
</evidence>
<keyword evidence="6" id="KW-0998">Cell outer membrane</keyword>
<protein>
    <submittedName>
        <fullName evidence="9">TonB-dependent receptor</fullName>
    </submittedName>
</protein>
<dbReference type="EMBL" id="CP063849">
    <property type="protein sequence ID" value="QOY86175.1"/>
    <property type="molecule type" value="Genomic_DNA"/>
</dbReference>
<evidence type="ECO:0000256" key="4">
    <source>
        <dbReference type="ARBA" id="ARBA00022692"/>
    </source>
</evidence>
<evidence type="ECO:0000313" key="10">
    <source>
        <dbReference type="Proteomes" id="UP000593892"/>
    </source>
</evidence>
<evidence type="ECO:0000256" key="1">
    <source>
        <dbReference type="ARBA" id="ARBA00004571"/>
    </source>
</evidence>
<feature type="signal peptide" evidence="7">
    <location>
        <begin position="1"/>
        <end position="20"/>
    </location>
</feature>
<dbReference type="GO" id="GO:0044718">
    <property type="term" value="P:siderophore transmembrane transport"/>
    <property type="evidence" value="ECO:0007669"/>
    <property type="project" value="TreeGrafter"/>
</dbReference>
<name>A0A7S7NMB7_PALFE</name>
<evidence type="ECO:0000256" key="6">
    <source>
        <dbReference type="ARBA" id="ARBA00023237"/>
    </source>
</evidence>
<dbReference type="GO" id="GO:0009279">
    <property type="term" value="C:cell outer membrane"/>
    <property type="evidence" value="ECO:0007669"/>
    <property type="project" value="UniProtKB-SubCell"/>
</dbReference>
<reference evidence="9 10" key="1">
    <citation type="submission" date="2020-10" db="EMBL/GenBank/DDBJ databases">
        <title>Complete genome sequence of Paludibaculum fermentans P105T, a facultatively anaerobic acidobacterium capable of dissimilatory Fe(III) reduction.</title>
        <authorList>
            <person name="Dedysh S.N."/>
            <person name="Beletsky A.V."/>
            <person name="Kulichevskaya I.S."/>
            <person name="Mardanov A.V."/>
            <person name="Ravin N.V."/>
        </authorList>
    </citation>
    <scope>NUCLEOTIDE SEQUENCE [LARGE SCALE GENOMIC DNA]</scope>
    <source>
        <strain evidence="9 10">P105</strain>
    </source>
</reference>
<dbReference type="PANTHER" id="PTHR30069">
    <property type="entry name" value="TONB-DEPENDENT OUTER MEMBRANE RECEPTOR"/>
    <property type="match status" value="1"/>
</dbReference>
<proteinExistence type="predicted"/>
<keyword evidence="3" id="KW-1134">Transmembrane beta strand</keyword>
<evidence type="ECO:0000313" key="9">
    <source>
        <dbReference type="EMBL" id="QOY86175.1"/>
    </source>
</evidence>
<evidence type="ECO:0000256" key="3">
    <source>
        <dbReference type="ARBA" id="ARBA00022452"/>
    </source>
</evidence>
<keyword evidence="10" id="KW-1185">Reference proteome</keyword>
<keyword evidence="2" id="KW-0813">Transport</keyword>
<dbReference type="Gene3D" id="2.40.170.20">
    <property type="entry name" value="TonB-dependent receptor, beta-barrel domain"/>
    <property type="match status" value="1"/>
</dbReference>
<dbReference type="InterPro" id="IPR036942">
    <property type="entry name" value="Beta-barrel_TonB_sf"/>
</dbReference>
<dbReference type="KEGG" id="pfer:IRI77_25645"/>
<feature type="domain" description="TonB-dependent transporter Oar-like beta-barrel" evidence="8">
    <location>
        <begin position="241"/>
        <end position="1156"/>
    </location>
</feature>
<dbReference type="SUPFAM" id="SSF49464">
    <property type="entry name" value="Carboxypeptidase regulatory domain-like"/>
    <property type="match status" value="1"/>
</dbReference>
<keyword evidence="5" id="KW-0472">Membrane</keyword>
<dbReference type="InterPro" id="IPR008969">
    <property type="entry name" value="CarboxyPept-like_regulatory"/>
</dbReference>
<dbReference type="InterPro" id="IPR039426">
    <property type="entry name" value="TonB-dep_rcpt-like"/>
</dbReference>
<dbReference type="Pfam" id="PF25183">
    <property type="entry name" value="OMP_b-brl_4"/>
    <property type="match status" value="1"/>
</dbReference>
<feature type="chain" id="PRO_5032680300" evidence="7">
    <location>
        <begin position="21"/>
        <end position="1164"/>
    </location>
</feature>
<sequence length="1164" mass="128292">MKRLLSLCILLSASGLGLVAQDVRASLSGIVTDPTGAIVPGVQIRVTSVERGTTTEAVSNESGFYLIQFLLPGKYQLSADKTGFKKMLKSDINLAAADHPALDLRMEIGQTSDSVTVTGDLSLLQTETSTRSATIETKAIEDIPTAGRNLYQFQYTLPGVIKNSRYWGSMELYAFGNINGVSIGGGRSGENETLIDGVSNTRLDRGVAYAPALNGTQEVTVQTNSYDAQFGRVGGGVTLITTKSGTNDLHGQLFEFFKNDKLNSADWIANAQGEGRSPMRNNTYGFEVDGPVILPKVFDGRNKAFFMLSLEGLREHNTSGEIRTVPTAAERGGDFSKTLNGDGDLVKIYDPFNTTVDAAGKSVRVPFAGNIIPASRMNAISKNVTSYIPLPTSTGSDLAHSDNYSSFTPDMNGYNSWLGRMDLKLTQKSSVAFRYGETPWINHAGRVWGTNAAEPSGEWPSTRVSRNWGADWTYTLSPSMVLSLRGGLARYEGFGGNTYAENFDPRKLGFSDALVSQFTTIQFPRFNFSNSTEIGANTVKSYEVHDTWSITPTVNWVRGRHIIKFGGDLRRYNRNQVQPGLASGRYDFQPNWTQQNPTQADDLSGNDFATFLLGYPSGTGGYVDRNIDVAYRSHYYGMFIQDDFKLTSKLTVNIGLRWDYEAPVQERYNRMIRTFDTSAVSPIASKVQGLTLKGGLVYAGVNGVSAQAFQPKRANFQPRVGFAWNVMPKWVIRGGYGLSMLGQSALGQTTGFSRPTPLVTSLDGNITPAVSLNDPYPTSIYAGGLLQPIGNSQGLATNLGQSVTGQYTNRPLPYSHQFSIGFQRELPFNMVTDISYVGNLTNRLPVNLNQNFIPASELAKIPVDQRTAYFTAKVDNPMAGLLPNSGLNGATIPRAQLLYAFPQFSQVTITDVPIGKQNYHSLQSRLTRRFSKGFMMQAAYTWSKTLEQVSVLDQTDTNTNDLLSTKLEKRLVQYDIPHKFTIQAIYELPFGKGKPVLGHSNALVNGIVGGWNLSAQYALQSGFIMDFPNAANIAPRSAKLTNDQRTELAKANGRSYWDPSYDKWFDVTLFPKKAQAAYTVRDFPTRFSDVRAQGVKSAEISVYKQFLIKERVKWQIRADAYNAFNHPWFGQPQSVDVTNSRFGQLKADMNNETRIISLVMKIIF</sequence>
<dbReference type="PANTHER" id="PTHR30069:SF46">
    <property type="entry name" value="OAR PROTEIN"/>
    <property type="match status" value="1"/>
</dbReference>
<dbReference type="Proteomes" id="UP000593892">
    <property type="component" value="Chromosome"/>
</dbReference>
<keyword evidence="4" id="KW-0812">Transmembrane</keyword>
<evidence type="ECO:0000256" key="5">
    <source>
        <dbReference type="ARBA" id="ARBA00023136"/>
    </source>
</evidence>